<keyword evidence="3" id="KW-1185">Reference proteome</keyword>
<feature type="compositionally biased region" description="Acidic residues" evidence="1">
    <location>
        <begin position="72"/>
        <end position="83"/>
    </location>
</feature>
<evidence type="ECO:0000256" key="1">
    <source>
        <dbReference type="SAM" id="MobiDB-lite"/>
    </source>
</evidence>
<accession>A0ABW7Q7I1</accession>
<dbReference type="RefSeq" id="WP_396640774.1">
    <property type="nucleotide sequence ID" value="NZ_JBIQWL010000003.1"/>
</dbReference>
<dbReference type="EMBL" id="JBIQWL010000003">
    <property type="protein sequence ID" value="MFH8250825.1"/>
    <property type="molecule type" value="Genomic_DNA"/>
</dbReference>
<sequence>MSSAEPFMPAHEPPPPKPDTDRDIDTDVDVFPGDAGKEVPDGPAVHPEAPLPPFRRPVAGAHLTHDQLAEELGADETGAEQPE</sequence>
<evidence type="ECO:0000313" key="3">
    <source>
        <dbReference type="Proteomes" id="UP001610861"/>
    </source>
</evidence>
<organism evidence="2 3">
    <name type="scientific">Microbacterium alkaliflavum</name>
    <dbReference type="NCBI Taxonomy" id="3248839"/>
    <lineage>
        <taxon>Bacteria</taxon>
        <taxon>Bacillati</taxon>
        <taxon>Actinomycetota</taxon>
        <taxon>Actinomycetes</taxon>
        <taxon>Micrococcales</taxon>
        <taxon>Microbacteriaceae</taxon>
        <taxon>Microbacterium</taxon>
    </lineage>
</organism>
<name>A0ABW7Q7I1_9MICO</name>
<feature type="region of interest" description="Disordered" evidence="1">
    <location>
        <begin position="1"/>
        <end position="83"/>
    </location>
</feature>
<protein>
    <submittedName>
        <fullName evidence="2">Uncharacterized protein</fullName>
    </submittedName>
</protein>
<comment type="caution">
    <text evidence="2">The sequence shown here is derived from an EMBL/GenBank/DDBJ whole genome shotgun (WGS) entry which is preliminary data.</text>
</comment>
<dbReference type="Proteomes" id="UP001610861">
    <property type="component" value="Unassembled WGS sequence"/>
</dbReference>
<proteinExistence type="predicted"/>
<evidence type="ECO:0000313" key="2">
    <source>
        <dbReference type="EMBL" id="MFH8250825.1"/>
    </source>
</evidence>
<gene>
    <name evidence="2" type="ORF">ACH3VR_10705</name>
</gene>
<reference evidence="2 3" key="1">
    <citation type="submission" date="2024-09" db="EMBL/GenBank/DDBJ databases">
        <authorList>
            <person name="Pan X."/>
        </authorList>
    </citation>
    <scope>NUCLEOTIDE SEQUENCE [LARGE SCALE GENOMIC DNA]</scope>
    <source>
        <strain evidence="2 3">B2969</strain>
    </source>
</reference>